<dbReference type="Pfam" id="PF00150">
    <property type="entry name" value="Cellulase"/>
    <property type="match status" value="1"/>
</dbReference>
<dbReference type="InterPro" id="IPR017853">
    <property type="entry name" value="GH"/>
</dbReference>
<comment type="caution">
    <text evidence="9">The sequence shown here is derived from an EMBL/GenBank/DDBJ whole genome shotgun (WGS) entry which is preliminary data.</text>
</comment>
<evidence type="ECO:0000256" key="5">
    <source>
        <dbReference type="ARBA" id="ARBA00023295"/>
    </source>
</evidence>
<feature type="domain" description="Glycoside hydrolase family 5" evidence="8">
    <location>
        <begin position="53"/>
        <end position="245"/>
    </location>
</feature>
<dbReference type="PANTHER" id="PTHR31297">
    <property type="entry name" value="GLUCAN ENDO-1,6-BETA-GLUCOSIDASE B"/>
    <property type="match status" value="1"/>
</dbReference>
<evidence type="ECO:0000259" key="8">
    <source>
        <dbReference type="Pfam" id="PF00150"/>
    </source>
</evidence>
<name>A0A6V8KCA4_9ACTN</name>
<evidence type="ECO:0000313" key="10">
    <source>
        <dbReference type="Proteomes" id="UP000482800"/>
    </source>
</evidence>
<organism evidence="9 10">
    <name type="scientific">Phytohabitans houttuyneae</name>
    <dbReference type="NCBI Taxonomy" id="1076126"/>
    <lineage>
        <taxon>Bacteria</taxon>
        <taxon>Bacillati</taxon>
        <taxon>Actinomycetota</taxon>
        <taxon>Actinomycetes</taxon>
        <taxon>Micromonosporales</taxon>
        <taxon>Micromonosporaceae</taxon>
    </lineage>
</organism>
<keyword evidence="3" id="KW-0136">Cellulose degradation</keyword>
<dbReference type="GO" id="GO:0030245">
    <property type="term" value="P:cellulose catabolic process"/>
    <property type="evidence" value="ECO:0007669"/>
    <property type="project" value="UniProtKB-KW"/>
</dbReference>
<dbReference type="GO" id="GO:0008422">
    <property type="term" value="F:beta-glucosidase activity"/>
    <property type="evidence" value="ECO:0007669"/>
    <property type="project" value="TreeGrafter"/>
</dbReference>
<dbReference type="InterPro" id="IPR050386">
    <property type="entry name" value="Glycosyl_hydrolase_5"/>
</dbReference>
<evidence type="ECO:0000256" key="4">
    <source>
        <dbReference type="ARBA" id="ARBA00023277"/>
    </source>
</evidence>
<dbReference type="GO" id="GO:0005576">
    <property type="term" value="C:extracellular region"/>
    <property type="evidence" value="ECO:0007669"/>
    <property type="project" value="TreeGrafter"/>
</dbReference>
<evidence type="ECO:0000256" key="1">
    <source>
        <dbReference type="ARBA" id="ARBA00005641"/>
    </source>
</evidence>
<evidence type="ECO:0000256" key="3">
    <source>
        <dbReference type="ARBA" id="ARBA00023001"/>
    </source>
</evidence>
<dbReference type="EMBL" id="BLPF01000002">
    <property type="protein sequence ID" value="GFJ81404.1"/>
    <property type="molecule type" value="Genomic_DNA"/>
</dbReference>
<reference evidence="9 10" key="2">
    <citation type="submission" date="2020-03" db="EMBL/GenBank/DDBJ databases">
        <authorList>
            <person name="Ichikawa N."/>
            <person name="Kimura A."/>
            <person name="Kitahashi Y."/>
            <person name="Uohara A."/>
        </authorList>
    </citation>
    <scope>NUCLEOTIDE SEQUENCE [LARGE SCALE GENOMIC DNA]</scope>
    <source>
        <strain evidence="9 10">NBRC 108639</strain>
    </source>
</reference>
<protein>
    <recommendedName>
        <fullName evidence="8">Glycoside hydrolase family 5 domain-containing protein</fullName>
    </recommendedName>
</protein>
<accession>A0A6V8KCA4</accession>
<evidence type="ECO:0000256" key="6">
    <source>
        <dbReference type="ARBA" id="ARBA00023326"/>
    </source>
</evidence>
<dbReference type="AlphaFoldDB" id="A0A6V8KCA4"/>
<comment type="similarity">
    <text evidence="1 7">Belongs to the glycosyl hydrolase 5 (cellulase A) family.</text>
</comment>
<evidence type="ECO:0000256" key="7">
    <source>
        <dbReference type="RuleBase" id="RU361153"/>
    </source>
</evidence>
<keyword evidence="4" id="KW-0119">Carbohydrate metabolism</keyword>
<keyword evidence="10" id="KW-1185">Reference proteome</keyword>
<dbReference type="Gene3D" id="2.60.120.260">
    <property type="entry name" value="Galactose-binding domain-like"/>
    <property type="match status" value="2"/>
</dbReference>
<keyword evidence="2 7" id="KW-0378">Hydrolase</keyword>
<reference evidence="9 10" key="1">
    <citation type="submission" date="2020-03" db="EMBL/GenBank/DDBJ databases">
        <title>Whole genome shotgun sequence of Phytohabitans houttuyneae NBRC 108639.</title>
        <authorList>
            <person name="Komaki H."/>
            <person name="Tamura T."/>
        </authorList>
    </citation>
    <scope>NUCLEOTIDE SEQUENCE [LARGE SCALE GENOMIC DNA]</scope>
    <source>
        <strain evidence="9 10">NBRC 108639</strain>
    </source>
</reference>
<dbReference type="GO" id="GO:0009986">
    <property type="term" value="C:cell surface"/>
    <property type="evidence" value="ECO:0007669"/>
    <property type="project" value="TreeGrafter"/>
</dbReference>
<dbReference type="PANTHER" id="PTHR31297:SF41">
    <property type="entry name" value="ENDOGLUCANASE, PUTATIVE (AFU_ORTHOLOGUE AFUA_5G01830)-RELATED"/>
    <property type="match status" value="1"/>
</dbReference>
<sequence>MSDGARPAGILRVSCRKIVDDVGRPIPLRGVAFGNAVWSDVELPTAHHGEIDYERVRGMGMNLVRFYLNYRTFEDDAAPGVWKEAGFRWIDQNIAWAKAHNIRLQLNMHVPQGGFQSLGKGVALWNDVRNQDRLLALWREIARRYRAEPAVLGYDLLNEPITAGEKEQWVQLAHRLVDAIREVDPWHIVTVERLNGKNADGSGSSEPVTDEDHGFVLVDDPNILYEFHTYTPIEFTHQLAPWVSCCQIPTSYPDPSAITVSWSNLTWRHWTFDGTPPADVLRVPDGTTPWTPYSVRYTVTDPTWNVGRPTFMSQHNAGTVYFDDFEVNEYDSEGRLVRQLAKVDIEDPVSWYLWLDTSTPGAGGTRVAGADGHSGTRSVGISETNTDASLSSDAYWFKVRTGNTYELKYWARAEGSATGSTSLGRLEFLTSAVPVVGREKAMLAAEVDRYAAWGEAHDVPLYLGEFGTIRSSFERGGLQWLTDMLDLLATRDLAWTYHSYRGDGGLGIYYDDYPTPVNSANANDALIELFRRTLSCHR</sequence>
<dbReference type="Gene3D" id="3.20.20.80">
    <property type="entry name" value="Glycosidases"/>
    <property type="match status" value="1"/>
</dbReference>
<keyword evidence="5 7" id="KW-0326">Glycosidase</keyword>
<dbReference type="Proteomes" id="UP000482800">
    <property type="component" value="Unassembled WGS sequence"/>
</dbReference>
<proteinExistence type="inferred from homology"/>
<dbReference type="RefSeq" id="WP_173060552.1">
    <property type="nucleotide sequence ID" value="NZ_BAABGO010000023.1"/>
</dbReference>
<dbReference type="SUPFAM" id="SSF51445">
    <property type="entry name" value="(Trans)glycosidases"/>
    <property type="match status" value="1"/>
</dbReference>
<dbReference type="InterPro" id="IPR001547">
    <property type="entry name" value="Glyco_hydro_5"/>
</dbReference>
<evidence type="ECO:0000313" key="9">
    <source>
        <dbReference type="EMBL" id="GFJ81404.1"/>
    </source>
</evidence>
<gene>
    <name evidence="9" type="ORF">Phou_055840</name>
</gene>
<evidence type="ECO:0000256" key="2">
    <source>
        <dbReference type="ARBA" id="ARBA00022801"/>
    </source>
</evidence>
<keyword evidence="6" id="KW-0624">Polysaccharide degradation</keyword>